<evidence type="ECO:0000313" key="15">
    <source>
        <dbReference type="EMBL" id="MBB4104157.1"/>
    </source>
</evidence>
<dbReference type="InterPro" id="IPR037066">
    <property type="entry name" value="Plug_dom_sf"/>
</dbReference>
<evidence type="ECO:0000256" key="11">
    <source>
        <dbReference type="RuleBase" id="RU003357"/>
    </source>
</evidence>
<sequence>MRKLLFTTSLAAIAASSVPAAAQDAALQNETTLAPIVVVTPLRRESALAGATASVTVIDRETIDKAPTNDVAQLLKSYAGVSVNAYGGLGSSSGVQLRGMSSTQTLILVNGVRTASATLGSSSLANIPLESIERIEIVKGPRSAAYGADAIGGVINIITKQGGACPQGKAICGSITAGVSHPWGGFTAVDVRGQKDDVTFAVGANLLGTRGYDFTLNGLEPDDDGFLRGAMNFALAKKFDWGKIYADGLFSRGRSQFDASWGGNETDSTAFSGKAGVRVDHGDDWTTTVEASQGFDKAENFRDGTAGTEDYITRRTGVLARTEKSLEAGGFDHTFLLGSEYYHESITTNAGAYAETSRDLSAIFAQYSLERDAWHFDSGVRYDYNEQFGDALTYNLGAAYDVNSDLTLRASWGTGFRAPSFNDLYYPFSGNPDLDPERSRTAEVGFTWAPGVDTRFEASLYRTWLKDGIAWAPDPADPSGFTWRPYNITDARVSGLEITGSHALNDRLTVNGGIDWRDPRDESTGKYIAHRERFKANAGFTFAANEALSFGVNALYGSGAYSDAANTTRLDSYITLDVTAAYKLDEQSSFKLAAENLFDKEYSTQAGYRAPGRTVTLSFTRQF</sequence>
<protein>
    <submittedName>
        <fullName evidence="15">Vitamin B12 transporter</fullName>
    </submittedName>
</protein>
<dbReference type="Pfam" id="PF00593">
    <property type="entry name" value="TonB_dep_Rec_b-barrel"/>
    <property type="match status" value="1"/>
</dbReference>
<dbReference type="InterPro" id="IPR000531">
    <property type="entry name" value="Beta-barrel_TonB"/>
</dbReference>
<evidence type="ECO:0000256" key="1">
    <source>
        <dbReference type="ARBA" id="ARBA00004571"/>
    </source>
</evidence>
<evidence type="ECO:0000313" key="16">
    <source>
        <dbReference type="Proteomes" id="UP000584824"/>
    </source>
</evidence>
<keyword evidence="2 10" id="KW-0813">Transport</keyword>
<evidence type="ECO:0000256" key="3">
    <source>
        <dbReference type="ARBA" id="ARBA00022452"/>
    </source>
</evidence>
<name>A0A7W6K2Z6_9HYPH</name>
<keyword evidence="6" id="KW-0406">Ion transport</keyword>
<comment type="caution">
    <text evidence="15">The sequence shown here is derived from an EMBL/GenBank/DDBJ whole genome shotgun (WGS) entry which is preliminary data.</text>
</comment>
<dbReference type="CDD" id="cd01347">
    <property type="entry name" value="ligand_gated_channel"/>
    <property type="match status" value="1"/>
</dbReference>
<feature type="chain" id="PRO_5031297360" evidence="12">
    <location>
        <begin position="23"/>
        <end position="623"/>
    </location>
</feature>
<keyword evidence="5 12" id="KW-0732">Signal</keyword>
<proteinExistence type="inferred from homology"/>
<reference evidence="15 16" key="1">
    <citation type="submission" date="2020-08" db="EMBL/GenBank/DDBJ databases">
        <title>Genomic Encyclopedia of Type Strains, Phase IV (KMG-IV): sequencing the most valuable type-strain genomes for metagenomic binning, comparative biology and taxonomic classification.</title>
        <authorList>
            <person name="Goeker M."/>
        </authorList>
    </citation>
    <scope>NUCLEOTIDE SEQUENCE [LARGE SCALE GENOMIC DNA]</scope>
    <source>
        <strain evidence="15 16">DSM 26385</strain>
    </source>
</reference>
<evidence type="ECO:0000259" key="13">
    <source>
        <dbReference type="Pfam" id="PF00593"/>
    </source>
</evidence>
<dbReference type="InterPro" id="IPR012910">
    <property type="entry name" value="Plug_dom"/>
</dbReference>
<evidence type="ECO:0000256" key="10">
    <source>
        <dbReference type="PROSITE-ProRule" id="PRU01360"/>
    </source>
</evidence>
<dbReference type="SUPFAM" id="SSF56935">
    <property type="entry name" value="Porins"/>
    <property type="match status" value="1"/>
</dbReference>
<evidence type="ECO:0000256" key="7">
    <source>
        <dbReference type="ARBA" id="ARBA00023077"/>
    </source>
</evidence>
<dbReference type="InterPro" id="IPR036942">
    <property type="entry name" value="Beta-barrel_TonB_sf"/>
</dbReference>
<dbReference type="RefSeq" id="WP_183793243.1">
    <property type="nucleotide sequence ID" value="NZ_JACIDU010000010.1"/>
</dbReference>
<evidence type="ECO:0000256" key="12">
    <source>
        <dbReference type="SAM" id="SignalP"/>
    </source>
</evidence>
<evidence type="ECO:0000259" key="14">
    <source>
        <dbReference type="Pfam" id="PF07715"/>
    </source>
</evidence>
<keyword evidence="4 10" id="KW-0812">Transmembrane</keyword>
<feature type="domain" description="TonB-dependent receptor-like beta-barrel" evidence="13">
    <location>
        <begin position="236"/>
        <end position="597"/>
    </location>
</feature>
<dbReference type="GO" id="GO:0006811">
    <property type="term" value="P:monoatomic ion transport"/>
    <property type="evidence" value="ECO:0007669"/>
    <property type="project" value="UniProtKB-KW"/>
</dbReference>
<dbReference type="Proteomes" id="UP000584824">
    <property type="component" value="Unassembled WGS sequence"/>
</dbReference>
<dbReference type="GO" id="GO:0015889">
    <property type="term" value="P:cobalamin transport"/>
    <property type="evidence" value="ECO:0007669"/>
    <property type="project" value="TreeGrafter"/>
</dbReference>
<evidence type="ECO:0000256" key="8">
    <source>
        <dbReference type="ARBA" id="ARBA00023136"/>
    </source>
</evidence>
<evidence type="ECO:0000256" key="2">
    <source>
        <dbReference type="ARBA" id="ARBA00022448"/>
    </source>
</evidence>
<evidence type="ECO:0000256" key="9">
    <source>
        <dbReference type="ARBA" id="ARBA00023237"/>
    </source>
</evidence>
<organism evidence="15 16">
    <name type="scientific">Allorhizobium borbori</name>
    <dbReference type="NCBI Taxonomy" id="485907"/>
    <lineage>
        <taxon>Bacteria</taxon>
        <taxon>Pseudomonadati</taxon>
        <taxon>Pseudomonadota</taxon>
        <taxon>Alphaproteobacteria</taxon>
        <taxon>Hyphomicrobiales</taxon>
        <taxon>Rhizobiaceae</taxon>
        <taxon>Rhizobium/Agrobacterium group</taxon>
        <taxon>Allorhizobium</taxon>
    </lineage>
</organism>
<keyword evidence="7 11" id="KW-0798">TonB box</keyword>
<evidence type="ECO:0000256" key="6">
    <source>
        <dbReference type="ARBA" id="ARBA00023065"/>
    </source>
</evidence>
<dbReference type="EMBL" id="JACIDU010000010">
    <property type="protein sequence ID" value="MBB4104157.1"/>
    <property type="molecule type" value="Genomic_DNA"/>
</dbReference>
<evidence type="ECO:0000256" key="4">
    <source>
        <dbReference type="ARBA" id="ARBA00022692"/>
    </source>
</evidence>
<dbReference type="PANTHER" id="PTHR30069:SF53">
    <property type="entry name" value="COLICIN I RECEPTOR-RELATED"/>
    <property type="match status" value="1"/>
</dbReference>
<accession>A0A7W6K2Z6</accession>
<keyword evidence="8 10" id="KW-0472">Membrane</keyword>
<keyword evidence="16" id="KW-1185">Reference proteome</keyword>
<gene>
    <name evidence="15" type="ORF">GGQ66_002730</name>
</gene>
<dbReference type="Pfam" id="PF07715">
    <property type="entry name" value="Plug"/>
    <property type="match status" value="1"/>
</dbReference>
<comment type="similarity">
    <text evidence="10 11">Belongs to the TonB-dependent receptor family.</text>
</comment>
<dbReference type="AlphaFoldDB" id="A0A7W6K2Z6"/>
<dbReference type="PROSITE" id="PS52016">
    <property type="entry name" value="TONB_DEPENDENT_REC_3"/>
    <property type="match status" value="1"/>
</dbReference>
<dbReference type="Gene3D" id="2.170.130.10">
    <property type="entry name" value="TonB-dependent receptor, plug domain"/>
    <property type="match status" value="1"/>
</dbReference>
<keyword evidence="9 10" id="KW-0998">Cell outer membrane</keyword>
<dbReference type="InterPro" id="IPR039426">
    <property type="entry name" value="TonB-dep_rcpt-like"/>
</dbReference>
<feature type="signal peptide" evidence="12">
    <location>
        <begin position="1"/>
        <end position="22"/>
    </location>
</feature>
<dbReference type="Gene3D" id="2.40.170.20">
    <property type="entry name" value="TonB-dependent receptor, beta-barrel domain"/>
    <property type="match status" value="1"/>
</dbReference>
<keyword evidence="3 10" id="KW-1134">Transmembrane beta strand</keyword>
<dbReference type="GO" id="GO:0009279">
    <property type="term" value="C:cell outer membrane"/>
    <property type="evidence" value="ECO:0007669"/>
    <property type="project" value="UniProtKB-SubCell"/>
</dbReference>
<feature type="domain" description="TonB-dependent receptor plug" evidence="14">
    <location>
        <begin position="51"/>
        <end position="154"/>
    </location>
</feature>
<dbReference type="PANTHER" id="PTHR30069">
    <property type="entry name" value="TONB-DEPENDENT OUTER MEMBRANE RECEPTOR"/>
    <property type="match status" value="1"/>
</dbReference>
<comment type="subcellular location">
    <subcellularLocation>
        <location evidence="1 10">Cell outer membrane</location>
        <topology evidence="1 10">Multi-pass membrane protein</topology>
    </subcellularLocation>
</comment>
<evidence type="ECO:0000256" key="5">
    <source>
        <dbReference type="ARBA" id="ARBA00022729"/>
    </source>
</evidence>